<dbReference type="Proteomes" id="UP000735302">
    <property type="component" value="Unassembled WGS sequence"/>
</dbReference>
<sequence length="87" mass="10118">MTGLEELNLHDNLLESLPESICKMAKLEKLDVSDNKIKTFPLKMEELAKRIERFEPQNWCPAGQVQSIRDVQVVARLYDENEKNTPF</sequence>
<keyword evidence="1" id="KW-0433">Leucine-rich repeat</keyword>
<dbReference type="SMART" id="SM00369">
    <property type="entry name" value="LRR_TYP"/>
    <property type="match status" value="2"/>
</dbReference>
<comment type="caution">
    <text evidence="3">The sequence shown here is derived from an EMBL/GenBank/DDBJ whole genome shotgun (WGS) entry which is preliminary data.</text>
</comment>
<dbReference type="Gene3D" id="3.80.10.10">
    <property type="entry name" value="Ribonuclease Inhibitor"/>
    <property type="match status" value="1"/>
</dbReference>
<evidence type="ECO:0000313" key="3">
    <source>
        <dbReference type="EMBL" id="GFO40324.1"/>
    </source>
</evidence>
<keyword evidence="2" id="KW-0677">Repeat</keyword>
<name>A0AAV4D816_9GAST</name>
<evidence type="ECO:0000313" key="4">
    <source>
        <dbReference type="Proteomes" id="UP000735302"/>
    </source>
</evidence>
<dbReference type="InterPro" id="IPR050216">
    <property type="entry name" value="LRR_domain-containing"/>
</dbReference>
<organism evidence="3 4">
    <name type="scientific">Plakobranchus ocellatus</name>
    <dbReference type="NCBI Taxonomy" id="259542"/>
    <lineage>
        <taxon>Eukaryota</taxon>
        <taxon>Metazoa</taxon>
        <taxon>Spiralia</taxon>
        <taxon>Lophotrochozoa</taxon>
        <taxon>Mollusca</taxon>
        <taxon>Gastropoda</taxon>
        <taxon>Heterobranchia</taxon>
        <taxon>Euthyneura</taxon>
        <taxon>Panpulmonata</taxon>
        <taxon>Sacoglossa</taxon>
        <taxon>Placobranchoidea</taxon>
        <taxon>Plakobranchidae</taxon>
        <taxon>Plakobranchus</taxon>
    </lineage>
</organism>
<proteinExistence type="predicted"/>
<dbReference type="InterPro" id="IPR025875">
    <property type="entry name" value="Leu-rich_rpt_4"/>
</dbReference>
<evidence type="ECO:0000256" key="1">
    <source>
        <dbReference type="ARBA" id="ARBA00022614"/>
    </source>
</evidence>
<evidence type="ECO:0000256" key="2">
    <source>
        <dbReference type="ARBA" id="ARBA00022737"/>
    </source>
</evidence>
<dbReference type="InterPro" id="IPR003591">
    <property type="entry name" value="Leu-rich_rpt_typical-subtyp"/>
</dbReference>
<dbReference type="PROSITE" id="PS51450">
    <property type="entry name" value="LRR"/>
    <property type="match status" value="1"/>
</dbReference>
<protein>
    <submittedName>
        <fullName evidence="3">Leucine-rich repeat-containing protein 69</fullName>
    </submittedName>
</protein>
<dbReference type="InterPro" id="IPR032675">
    <property type="entry name" value="LRR_dom_sf"/>
</dbReference>
<keyword evidence="4" id="KW-1185">Reference proteome</keyword>
<dbReference type="EMBL" id="BLXT01007613">
    <property type="protein sequence ID" value="GFO40324.1"/>
    <property type="molecule type" value="Genomic_DNA"/>
</dbReference>
<dbReference type="SUPFAM" id="SSF52075">
    <property type="entry name" value="Outer arm dynein light chain 1"/>
    <property type="match status" value="1"/>
</dbReference>
<dbReference type="PANTHER" id="PTHR48051">
    <property type="match status" value="1"/>
</dbReference>
<dbReference type="Pfam" id="PF12799">
    <property type="entry name" value="LRR_4"/>
    <property type="match status" value="1"/>
</dbReference>
<dbReference type="PANTHER" id="PTHR48051:SF54">
    <property type="entry name" value="LEUCINE-RICH REPEAT-CONTAINING PROTEIN"/>
    <property type="match status" value="1"/>
</dbReference>
<reference evidence="3 4" key="1">
    <citation type="journal article" date="2021" name="Elife">
        <title>Chloroplast acquisition without the gene transfer in kleptoplastic sea slugs, Plakobranchus ocellatus.</title>
        <authorList>
            <person name="Maeda T."/>
            <person name="Takahashi S."/>
            <person name="Yoshida T."/>
            <person name="Shimamura S."/>
            <person name="Takaki Y."/>
            <person name="Nagai Y."/>
            <person name="Toyoda A."/>
            <person name="Suzuki Y."/>
            <person name="Arimoto A."/>
            <person name="Ishii H."/>
            <person name="Satoh N."/>
            <person name="Nishiyama T."/>
            <person name="Hasebe M."/>
            <person name="Maruyama T."/>
            <person name="Minagawa J."/>
            <person name="Obokata J."/>
            <person name="Shigenobu S."/>
        </authorList>
    </citation>
    <scope>NUCLEOTIDE SEQUENCE [LARGE SCALE GENOMIC DNA]</scope>
</reference>
<accession>A0AAV4D816</accession>
<dbReference type="AlphaFoldDB" id="A0AAV4D816"/>
<dbReference type="InterPro" id="IPR001611">
    <property type="entry name" value="Leu-rich_rpt"/>
</dbReference>
<gene>
    <name evidence="3" type="ORF">PoB_006682900</name>
</gene>
<dbReference type="GO" id="GO:0005737">
    <property type="term" value="C:cytoplasm"/>
    <property type="evidence" value="ECO:0007669"/>
    <property type="project" value="TreeGrafter"/>
</dbReference>